<dbReference type="GeneID" id="102369735"/>
<evidence type="ECO:0000259" key="6">
    <source>
        <dbReference type="PROSITE" id="PS50287"/>
    </source>
</evidence>
<dbReference type="Pfam" id="PF00530">
    <property type="entry name" value="SRCR"/>
    <property type="match status" value="3"/>
</dbReference>
<dbReference type="STRING" id="38654.A0A3Q0GSE2"/>
<evidence type="ECO:0000256" key="5">
    <source>
        <dbReference type="SAM" id="SignalP"/>
    </source>
</evidence>
<dbReference type="FunFam" id="3.10.250.10:FF:000028">
    <property type="entry name" value="T-cell surface glycoprotein CD5"/>
    <property type="match status" value="1"/>
</dbReference>
<comment type="caution">
    <text evidence="2">Lacks conserved residue(s) required for the propagation of feature annotation.</text>
</comment>
<dbReference type="InterPro" id="IPR036772">
    <property type="entry name" value="SRCR-like_dom_sf"/>
</dbReference>
<feature type="domain" description="SRCR" evidence="6">
    <location>
        <begin position="261"/>
        <end position="350"/>
    </location>
</feature>
<gene>
    <name evidence="8" type="primary">CD5</name>
</gene>
<dbReference type="InParanoid" id="A0A3Q0GSE2"/>
<dbReference type="CTD" id="921"/>
<keyword evidence="1 2" id="KW-1015">Disulfide bond</keyword>
<feature type="chain" id="PRO_5018196863" evidence="5">
    <location>
        <begin position="25"/>
        <end position="479"/>
    </location>
</feature>
<dbReference type="PANTHER" id="PTHR47309">
    <property type="entry name" value="T-CELL SURFACE GLYCOPROTEIN CD5"/>
    <property type="match status" value="1"/>
</dbReference>
<evidence type="ECO:0000256" key="2">
    <source>
        <dbReference type="PROSITE-ProRule" id="PRU00196"/>
    </source>
</evidence>
<dbReference type="KEGG" id="asn:102369735"/>
<keyword evidence="7" id="KW-1185">Reference proteome</keyword>
<keyword evidence="4" id="KW-0472">Membrane</keyword>
<keyword evidence="4" id="KW-1133">Transmembrane helix</keyword>
<dbReference type="InterPro" id="IPR001190">
    <property type="entry name" value="SRCR"/>
</dbReference>
<name>A0A3Q0GSE2_ALLSI</name>
<proteinExistence type="predicted"/>
<evidence type="ECO:0000256" key="3">
    <source>
        <dbReference type="SAM" id="MobiDB-lite"/>
    </source>
</evidence>
<evidence type="ECO:0000313" key="8">
    <source>
        <dbReference type="RefSeq" id="XP_025062716.1"/>
    </source>
</evidence>
<feature type="domain" description="SRCR" evidence="6">
    <location>
        <begin position="156"/>
        <end position="253"/>
    </location>
</feature>
<protein>
    <submittedName>
        <fullName evidence="8">T-cell surface glycoprotein CD5</fullName>
    </submittedName>
</protein>
<keyword evidence="5" id="KW-0732">Signal</keyword>
<keyword evidence="4" id="KW-0812">Transmembrane</keyword>
<accession>A0A3Q0GSE2</accession>
<reference evidence="8" key="1">
    <citation type="submission" date="2025-08" db="UniProtKB">
        <authorList>
            <consortium name="RefSeq"/>
        </authorList>
    </citation>
    <scope>IDENTIFICATION</scope>
</reference>
<sequence>MMGVQHPAFAPLVLVGLQVLFGHGGEGKIPTELDVRLIGTGDNCSGLLEFKNTSSWERVCASPWNRKNNELVCRQLGCGLSSHEFSKVYVSVSGTGPAIAVSCSYNANALKDCKPQKSNCTQHQYAFVICNRPEKINTSPPTRSLPTPKPTGAPKLRLAEGKFTCSGIVELYKEGHWGTVESRPEDQKELARIICSKLGCGDPLNEGEELKAGGQHLPVHWTMVTPCSVDAIWECFNRTRPSLNKKPASVFCSGSQPKAMERLVDGQSPCDGNIEVFHEGKWEVLCDKNEHRQRRGEQICKELQCGNLSSSAEVKDHKVEGIHCQEGSFHLCHTFQRKTKNCFRTRIVCQDFKPVSVGVGAGTIMSILLALVLFVVFLIICGPLIYKKLVKKFSKKQQRQWIGPTGLNQNVSFHRNSTVTLRPRSEGQRALGEENDYSHTPKKNSYLSAYPALEGAIRSSNPPDNSSDSDYDLHSARRV</sequence>
<dbReference type="InterPro" id="IPR003566">
    <property type="entry name" value="Tcell_CD5"/>
</dbReference>
<dbReference type="GO" id="GO:0031295">
    <property type="term" value="P:T cell costimulation"/>
    <property type="evidence" value="ECO:0007669"/>
    <property type="project" value="TreeGrafter"/>
</dbReference>
<dbReference type="Proteomes" id="UP000189705">
    <property type="component" value="Unplaced"/>
</dbReference>
<feature type="compositionally biased region" description="Low complexity" evidence="3">
    <location>
        <begin position="459"/>
        <end position="468"/>
    </location>
</feature>
<dbReference type="PROSITE" id="PS50287">
    <property type="entry name" value="SRCR_2"/>
    <property type="match status" value="3"/>
</dbReference>
<dbReference type="PRINTS" id="PR00258">
    <property type="entry name" value="SPERACTRCPTR"/>
</dbReference>
<organism evidence="7 8">
    <name type="scientific">Alligator sinensis</name>
    <name type="common">Chinese alligator</name>
    <dbReference type="NCBI Taxonomy" id="38654"/>
    <lineage>
        <taxon>Eukaryota</taxon>
        <taxon>Metazoa</taxon>
        <taxon>Chordata</taxon>
        <taxon>Craniata</taxon>
        <taxon>Vertebrata</taxon>
        <taxon>Euteleostomi</taxon>
        <taxon>Archelosauria</taxon>
        <taxon>Archosauria</taxon>
        <taxon>Crocodylia</taxon>
        <taxon>Alligatoridae</taxon>
        <taxon>Alligatorinae</taxon>
        <taxon>Alligator</taxon>
    </lineage>
</organism>
<feature type="transmembrane region" description="Helical" evidence="4">
    <location>
        <begin position="364"/>
        <end position="386"/>
    </location>
</feature>
<dbReference type="SMART" id="SM00202">
    <property type="entry name" value="SR"/>
    <property type="match status" value="3"/>
</dbReference>
<dbReference type="AlphaFoldDB" id="A0A3Q0GSE2"/>
<evidence type="ECO:0000256" key="1">
    <source>
        <dbReference type="ARBA" id="ARBA00023157"/>
    </source>
</evidence>
<feature type="signal peptide" evidence="5">
    <location>
        <begin position="1"/>
        <end position="24"/>
    </location>
</feature>
<dbReference type="PRINTS" id="PR01409">
    <property type="entry name" value="TCELLCD5"/>
</dbReference>
<evidence type="ECO:0000313" key="7">
    <source>
        <dbReference type="Proteomes" id="UP000189705"/>
    </source>
</evidence>
<feature type="region of interest" description="Disordered" evidence="3">
    <location>
        <begin position="456"/>
        <end position="479"/>
    </location>
</feature>
<feature type="domain" description="SRCR" evidence="6">
    <location>
        <begin position="35"/>
        <end position="131"/>
    </location>
</feature>
<feature type="region of interest" description="Disordered" evidence="3">
    <location>
        <begin position="418"/>
        <end position="444"/>
    </location>
</feature>
<dbReference type="Gene3D" id="3.10.250.10">
    <property type="entry name" value="SRCR-like domain"/>
    <property type="match status" value="3"/>
</dbReference>
<dbReference type="RefSeq" id="XP_025062716.1">
    <property type="nucleotide sequence ID" value="XM_025206931.1"/>
</dbReference>
<feature type="disulfide bond" evidence="2">
    <location>
        <begin position="103"/>
        <end position="113"/>
    </location>
</feature>
<evidence type="ECO:0000256" key="4">
    <source>
        <dbReference type="SAM" id="Phobius"/>
    </source>
</evidence>
<dbReference type="GO" id="GO:0005886">
    <property type="term" value="C:plasma membrane"/>
    <property type="evidence" value="ECO:0007669"/>
    <property type="project" value="TreeGrafter"/>
</dbReference>
<dbReference type="SUPFAM" id="SSF56487">
    <property type="entry name" value="SRCR-like"/>
    <property type="match status" value="3"/>
</dbReference>
<dbReference type="PANTHER" id="PTHR47309:SF1">
    <property type="entry name" value="T-CELL SURFACE GLYCOPROTEIN CD5"/>
    <property type="match status" value="1"/>
</dbReference>